<dbReference type="GO" id="GO:0012505">
    <property type="term" value="C:endomembrane system"/>
    <property type="evidence" value="ECO:0007669"/>
    <property type="project" value="UniProtKB-SubCell"/>
</dbReference>
<evidence type="ECO:0000256" key="9">
    <source>
        <dbReference type="ARBA" id="ARBA00022989"/>
    </source>
</evidence>
<accession>A0A2R4XP18</accession>
<feature type="region of interest" description="Disordered" evidence="11">
    <location>
        <begin position="398"/>
        <end position="429"/>
    </location>
</feature>
<dbReference type="GO" id="GO:0005886">
    <property type="term" value="C:plasma membrane"/>
    <property type="evidence" value="ECO:0007669"/>
    <property type="project" value="TreeGrafter"/>
</dbReference>
<dbReference type="Pfam" id="PF08282">
    <property type="entry name" value="Hydrolase_3"/>
    <property type="match status" value="1"/>
</dbReference>
<feature type="transmembrane region" description="Helical" evidence="12">
    <location>
        <begin position="85"/>
        <end position="103"/>
    </location>
</feature>
<dbReference type="KEGG" id="boz:DBV39_00380"/>
<dbReference type="SUPFAM" id="SSF81660">
    <property type="entry name" value="Metal cation-transporting ATPase, ATP-binding domain N"/>
    <property type="match status" value="1"/>
</dbReference>
<dbReference type="Gene3D" id="1.20.1110.10">
    <property type="entry name" value="Calcium-transporting ATPase, transmembrane domain"/>
    <property type="match status" value="1"/>
</dbReference>
<dbReference type="Pfam" id="PF00689">
    <property type="entry name" value="Cation_ATPase_C"/>
    <property type="match status" value="1"/>
</dbReference>
<feature type="transmembrane region" description="Helical" evidence="12">
    <location>
        <begin position="756"/>
        <end position="780"/>
    </location>
</feature>
<name>A0A2R4XP18_9BURK</name>
<dbReference type="SMART" id="SM00831">
    <property type="entry name" value="Cation_ATPase_N"/>
    <property type="match status" value="1"/>
</dbReference>
<dbReference type="SFLD" id="SFLDS00003">
    <property type="entry name" value="Haloacid_Dehalogenase"/>
    <property type="match status" value="1"/>
</dbReference>
<dbReference type="RefSeq" id="WP_108622999.1">
    <property type="nucleotide sequence ID" value="NZ_CP028901.1"/>
</dbReference>
<evidence type="ECO:0000256" key="11">
    <source>
        <dbReference type="SAM" id="MobiDB-lite"/>
    </source>
</evidence>
<dbReference type="NCBIfam" id="TIGR01494">
    <property type="entry name" value="ATPase_P-type"/>
    <property type="match status" value="2"/>
</dbReference>
<dbReference type="SUPFAM" id="SSF81653">
    <property type="entry name" value="Calcium ATPase, transduction domain A"/>
    <property type="match status" value="1"/>
</dbReference>
<dbReference type="Pfam" id="PF00122">
    <property type="entry name" value="E1-E2_ATPase"/>
    <property type="match status" value="1"/>
</dbReference>
<keyword evidence="9 12" id="KW-1133">Transmembrane helix</keyword>
<feature type="compositionally biased region" description="Low complexity" evidence="11">
    <location>
        <begin position="401"/>
        <end position="410"/>
    </location>
</feature>
<dbReference type="Gene3D" id="2.70.150.10">
    <property type="entry name" value="Calcium-transporting ATPase, cytoplasmic transduction domain A"/>
    <property type="match status" value="1"/>
</dbReference>
<evidence type="ECO:0000256" key="3">
    <source>
        <dbReference type="ARBA" id="ARBA00022553"/>
    </source>
</evidence>
<dbReference type="SFLD" id="SFLDG00002">
    <property type="entry name" value="C1.7:_P-type_atpase_like"/>
    <property type="match status" value="1"/>
</dbReference>
<dbReference type="PRINTS" id="PR00120">
    <property type="entry name" value="HATPASE"/>
</dbReference>
<keyword evidence="6" id="KW-0067">ATP-binding</keyword>
<comment type="similarity">
    <text evidence="2">Belongs to the cation transport ATPase (P-type) (TC 3.A.3) family. Type IIA subfamily.</text>
</comment>
<dbReference type="Gene3D" id="3.40.1110.10">
    <property type="entry name" value="Calcium-transporting ATPase, cytoplasmic domain N"/>
    <property type="match status" value="1"/>
</dbReference>
<dbReference type="InterPro" id="IPR023299">
    <property type="entry name" value="ATPase_P-typ_cyto_dom_N"/>
</dbReference>
<dbReference type="InterPro" id="IPR050510">
    <property type="entry name" value="Cation_transp_ATPase_P-type"/>
</dbReference>
<feature type="transmembrane region" description="Helical" evidence="12">
    <location>
        <begin position="109"/>
        <end position="125"/>
    </location>
</feature>
<reference evidence="14 15" key="1">
    <citation type="submission" date="2018-04" db="EMBL/GenBank/DDBJ databases">
        <title>Bordetella sp. HZ20 isolated from seawater.</title>
        <authorList>
            <person name="Sun C."/>
        </authorList>
    </citation>
    <scope>NUCLEOTIDE SEQUENCE [LARGE SCALE GENOMIC DNA]</scope>
    <source>
        <strain evidence="14 15">HZ20</strain>
    </source>
</reference>
<evidence type="ECO:0000256" key="5">
    <source>
        <dbReference type="ARBA" id="ARBA00022741"/>
    </source>
</evidence>
<feature type="transmembrane region" description="Helical" evidence="12">
    <location>
        <begin position="857"/>
        <end position="875"/>
    </location>
</feature>
<dbReference type="InterPro" id="IPR023298">
    <property type="entry name" value="ATPase_P-typ_TM_dom_sf"/>
</dbReference>
<evidence type="ECO:0000313" key="15">
    <source>
        <dbReference type="Proteomes" id="UP000244571"/>
    </source>
</evidence>
<feature type="transmembrane region" description="Helical" evidence="12">
    <location>
        <begin position="272"/>
        <end position="293"/>
    </location>
</feature>
<gene>
    <name evidence="14" type="ORF">DBV39_00380</name>
</gene>
<evidence type="ECO:0000256" key="6">
    <source>
        <dbReference type="ARBA" id="ARBA00022840"/>
    </source>
</evidence>
<evidence type="ECO:0000256" key="7">
    <source>
        <dbReference type="ARBA" id="ARBA00022842"/>
    </source>
</evidence>
<evidence type="ECO:0000256" key="12">
    <source>
        <dbReference type="SAM" id="Phobius"/>
    </source>
</evidence>
<protein>
    <submittedName>
        <fullName evidence="14">Carbonate dehydratase</fullName>
    </submittedName>
</protein>
<evidence type="ECO:0000256" key="1">
    <source>
        <dbReference type="ARBA" id="ARBA00004127"/>
    </source>
</evidence>
<proteinExistence type="inferred from homology"/>
<keyword evidence="7" id="KW-0460">Magnesium</keyword>
<keyword evidence="8" id="KW-1278">Translocase</keyword>
<keyword evidence="3" id="KW-0597">Phosphoprotein</keyword>
<dbReference type="OrthoDB" id="8552908at2"/>
<dbReference type="SUPFAM" id="SSF56784">
    <property type="entry name" value="HAD-like"/>
    <property type="match status" value="1"/>
</dbReference>
<dbReference type="SFLD" id="SFLDF00027">
    <property type="entry name" value="p-type_atpase"/>
    <property type="match status" value="1"/>
</dbReference>
<dbReference type="PANTHER" id="PTHR43294:SF20">
    <property type="entry name" value="P-TYPE ATPASE"/>
    <property type="match status" value="1"/>
</dbReference>
<dbReference type="SUPFAM" id="SSF81665">
    <property type="entry name" value="Calcium ATPase, transmembrane domain M"/>
    <property type="match status" value="1"/>
</dbReference>
<dbReference type="AlphaFoldDB" id="A0A2R4XP18"/>
<evidence type="ECO:0000256" key="10">
    <source>
        <dbReference type="ARBA" id="ARBA00023136"/>
    </source>
</evidence>
<dbReference type="Pfam" id="PF00690">
    <property type="entry name" value="Cation_ATPase_N"/>
    <property type="match status" value="1"/>
</dbReference>
<dbReference type="FunFam" id="3.40.50.1000:FF:000028">
    <property type="entry name" value="Calcium-transporting P-type ATPase, putative"/>
    <property type="match status" value="1"/>
</dbReference>
<feature type="region of interest" description="Disordered" evidence="11">
    <location>
        <begin position="1"/>
        <end position="52"/>
    </location>
</feature>
<feature type="transmembrane region" description="Helical" evidence="12">
    <location>
        <begin position="786"/>
        <end position="805"/>
    </location>
</feature>
<dbReference type="GO" id="GO:0005391">
    <property type="term" value="F:P-type sodium:potassium-exchanging transporter activity"/>
    <property type="evidence" value="ECO:0007669"/>
    <property type="project" value="TreeGrafter"/>
</dbReference>
<keyword evidence="10 12" id="KW-0472">Membrane</keyword>
<dbReference type="GO" id="GO:0030007">
    <property type="term" value="P:intracellular potassium ion homeostasis"/>
    <property type="evidence" value="ECO:0007669"/>
    <property type="project" value="TreeGrafter"/>
</dbReference>
<dbReference type="GO" id="GO:0016887">
    <property type="term" value="F:ATP hydrolysis activity"/>
    <property type="evidence" value="ECO:0007669"/>
    <property type="project" value="InterPro"/>
</dbReference>
<sequence>MPPNEKLQPSSPQRRTPSDRQTEVTSSQDSRAWHTESAETVRRSWQTGPEGLDESAVKRLQAEYGPNVYKLENGNTFLKRLAAQINNLLIFVLLAAALVTMLTGHQLDAVVILAVVVLNVVIGLYQEGKAEKSLQAIQKMLAPKAQVMRNGRLITLDAEALVPGDLLVVASGDNLPADVRFVETVNLQVDESALTGESVPVTKQIDPVAADASLGDQLCMGFSGTLVTQGNAKAIVVRTGMQTEMGRIGRMLKEVQSTRTPLVQSMEKFSRWLTVFILGFAACLFAYGYGFIGMALPEAFMAVVGLAVAAIPEGLPAILTITMAIGVQSMARKRAIVRRLPAVETLGSVTVICSDKTGTLTRNEMTVQSVVTTDQTLEVSGTGYAPQGEISVVHGNNAVHAAPDPSASPDNPVSRDTSSGGQPVHPDSPGLTLIGLTSALCNEAALQEEPDGNWTLTGDPTEGALLTLAMKLGLDLTQIRKESQRIAHMPFESEHRFMATVHRASDLPGSGGTQSEAVILLKGAPDKVLTLCTDEMGQDGVGRDLDMAYWNEQIEQQASQGRRVLGFAFRPDVTGVDQKNIHTHARDLTFLGIVGIMDPPRDEAIEAIDKCHRAGIRVKMITGDHAGTALAIARSLHIGNGERGMTGAELERLDDQALREVVREVDVFARASPEHKIRLVRALQANGEVVAMTGDGVNDSPALKQADIGIAMGLKGTEAAKQAAEIVLTDDNFASIVNAVEEGRTIYDNLKKSISFLLPINGGESMAIGLAILLGVALPITPLQLLWINMVSSIGLAMVLAFEPAEPGIMSRAPRNRHDPLISRFLIWRILFVSTLFLCGIFGLYNLTLAQGADIDTARTVAVNALVCMEVFYLFSVRYLKAPSFTWIGIQGTPRVLGAVGLVVALQIIMTYTPFMQTWFATSALSVGQLGTIVAAGVALLIILELEKLVTRRSRKPETRHT</sequence>
<dbReference type="GO" id="GO:1990573">
    <property type="term" value="P:potassium ion import across plasma membrane"/>
    <property type="evidence" value="ECO:0007669"/>
    <property type="project" value="TreeGrafter"/>
</dbReference>
<comment type="subcellular location">
    <subcellularLocation>
        <location evidence="1">Endomembrane system</location>
        <topology evidence="1">Multi-pass membrane protein</topology>
    </subcellularLocation>
</comment>
<dbReference type="InterPro" id="IPR006068">
    <property type="entry name" value="ATPase_P-typ_cation-transptr_C"/>
</dbReference>
<dbReference type="InterPro" id="IPR008250">
    <property type="entry name" value="ATPase_P-typ_transduc_dom_A_sf"/>
</dbReference>
<dbReference type="InterPro" id="IPR001757">
    <property type="entry name" value="P_typ_ATPase"/>
</dbReference>
<dbReference type="InterPro" id="IPR044492">
    <property type="entry name" value="P_typ_ATPase_HD_dom"/>
</dbReference>
<dbReference type="FunFam" id="2.70.150.10:FF:000160">
    <property type="entry name" value="Sarcoplasmic/endoplasmic reticulum calcium ATPase 1"/>
    <property type="match status" value="1"/>
</dbReference>
<feature type="transmembrane region" description="Helical" evidence="12">
    <location>
        <begin position="826"/>
        <end position="845"/>
    </location>
</feature>
<dbReference type="GO" id="GO:0006883">
    <property type="term" value="P:intracellular sodium ion homeostasis"/>
    <property type="evidence" value="ECO:0007669"/>
    <property type="project" value="TreeGrafter"/>
</dbReference>
<dbReference type="Gene3D" id="3.40.50.1000">
    <property type="entry name" value="HAD superfamily/HAD-like"/>
    <property type="match status" value="1"/>
</dbReference>
<keyword evidence="4 12" id="KW-0812">Transmembrane</keyword>
<dbReference type="FunFam" id="3.40.50.1000:FF:000001">
    <property type="entry name" value="Phospholipid-transporting ATPase IC"/>
    <property type="match status" value="1"/>
</dbReference>
<dbReference type="InterPro" id="IPR036412">
    <property type="entry name" value="HAD-like_sf"/>
</dbReference>
<feature type="transmembrane region" description="Helical" evidence="12">
    <location>
        <begin position="299"/>
        <end position="325"/>
    </location>
</feature>
<dbReference type="InterPro" id="IPR004014">
    <property type="entry name" value="ATPase_P-typ_cation-transptr_N"/>
</dbReference>
<evidence type="ECO:0000256" key="2">
    <source>
        <dbReference type="ARBA" id="ARBA00005675"/>
    </source>
</evidence>
<dbReference type="PRINTS" id="PR00119">
    <property type="entry name" value="CATATPASE"/>
</dbReference>
<dbReference type="EMBL" id="CP028901">
    <property type="protein sequence ID" value="AWB35543.1"/>
    <property type="molecule type" value="Genomic_DNA"/>
</dbReference>
<evidence type="ECO:0000259" key="13">
    <source>
        <dbReference type="SMART" id="SM00831"/>
    </source>
</evidence>
<dbReference type="GO" id="GO:0005524">
    <property type="term" value="F:ATP binding"/>
    <property type="evidence" value="ECO:0007669"/>
    <property type="project" value="UniProtKB-KW"/>
</dbReference>
<feature type="compositionally biased region" description="Basic and acidic residues" evidence="11">
    <location>
        <begin position="31"/>
        <end position="42"/>
    </location>
</feature>
<feature type="transmembrane region" description="Helical" evidence="12">
    <location>
        <begin position="896"/>
        <end position="915"/>
    </location>
</feature>
<dbReference type="GO" id="GO:1902600">
    <property type="term" value="P:proton transmembrane transport"/>
    <property type="evidence" value="ECO:0007669"/>
    <property type="project" value="TreeGrafter"/>
</dbReference>
<evidence type="ECO:0000313" key="14">
    <source>
        <dbReference type="EMBL" id="AWB35543.1"/>
    </source>
</evidence>
<dbReference type="Pfam" id="PF13246">
    <property type="entry name" value="Cation_ATPase"/>
    <property type="match status" value="1"/>
</dbReference>
<keyword evidence="5" id="KW-0547">Nucleotide-binding</keyword>
<keyword evidence="15" id="KW-1185">Reference proteome</keyword>
<dbReference type="InterPro" id="IPR023214">
    <property type="entry name" value="HAD_sf"/>
</dbReference>
<dbReference type="InterPro" id="IPR059000">
    <property type="entry name" value="ATPase_P-type_domA"/>
</dbReference>
<dbReference type="PANTHER" id="PTHR43294">
    <property type="entry name" value="SODIUM/POTASSIUM-TRANSPORTING ATPASE SUBUNIT ALPHA"/>
    <property type="match status" value="1"/>
</dbReference>
<feature type="transmembrane region" description="Helical" evidence="12">
    <location>
        <begin position="927"/>
        <end position="946"/>
    </location>
</feature>
<dbReference type="Proteomes" id="UP000244571">
    <property type="component" value="Chromosome"/>
</dbReference>
<evidence type="ECO:0000256" key="8">
    <source>
        <dbReference type="ARBA" id="ARBA00022967"/>
    </source>
</evidence>
<evidence type="ECO:0000256" key="4">
    <source>
        <dbReference type="ARBA" id="ARBA00022692"/>
    </source>
</evidence>
<feature type="domain" description="Cation-transporting P-type ATPase N-terminal" evidence="13">
    <location>
        <begin position="32"/>
        <end position="105"/>
    </location>
</feature>
<organism evidence="14 15">
    <name type="scientific">Orrella marina</name>
    <dbReference type="NCBI Taxonomy" id="2163011"/>
    <lineage>
        <taxon>Bacteria</taxon>
        <taxon>Pseudomonadati</taxon>
        <taxon>Pseudomonadota</taxon>
        <taxon>Betaproteobacteria</taxon>
        <taxon>Burkholderiales</taxon>
        <taxon>Alcaligenaceae</taxon>
        <taxon>Orrella</taxon>
    </lineage>
</organism>
<dbReference type="GO" id="GO:0036376">
    <property type="term" value="P:sodium ion export across plasma membrane"/>
    <property type="evidence" value="ECO:0007669"/>
    <property type="project" value="TreeGrafter"/>
</dbReference>
<dbReference type="PROSITE" id="PS00154">
    <property type="entry name" value="ATPASE_E1_E2"/>
    <property type="match status" value="1"/>
</dbReference>
<dbReference type="InterPro" id="IPR018303">
    <property type="entry name" value="ATPase_P-typ_P_site"/>
</dbReference>